<organism evidence="2 3">
    <name type="scientific">Claviceps africana</name>
    <dbReference type="NCBI Taxonomy" id="83212"/>
    <lineage>
        <taxon>Eukaryota</taxon>
        <taxon>Fungi</taxon>
        <taxon>Dikarya</taxon>
        <taxon>Ascomycota</taxon>
        <taxon>Pezizomycotina</taxon>
        <taxon>Sordariomycetes</taxon>
        <taxon>Hypocreomycetidae</taxon>
        <taxon>Hypocreales</taxon>
        <taxon>Clavicipitaceae</taxon>
        <taxon>Claviceps</taxon>
    </lineage>
</organism>
<protein>
    <submittedName>
        <fullName evidence="2">Uncharacterized protein</fullName>
    </submittedName>
</protein>
<evidence type="ECO:0000256" key="1">
    <source>
        <dbReference type="SAM" id="MobiDB-lite"/>
    </source>
</evidence>
<feature type="region of interest" description="Disordered" evidence="1">
    <location>
        <begin position="1"/>
        <end position="21"/>
    </location>
</feature>
<evidence type="ECO:0000313" key="3">
    <source>
        <dbReference type="Proteomes" id="UP000811619"/>
    </source>
</evidence>
<gene>
    <name evidence="2" type="ORF">E4U42_000989</name>
</gene>
<comment type="caution">
    <text evidence="2">The sequence shown here is derived from an EMBL/GenBank/DDBJ whole genome shotgun (WGS) entry which is preliminary data.</text>
</comment>
<accession>A0A8K0J4T6</accession>
<evidence type="ECO:0000313" key="2">
    <source>
        <dbReference type="EMBL" id="KAG5913613.1"/>
    </source>
</evidence>
<proteinExistence type="predicted"/>
<dbReference type="Proteomes" id="UP000811619">
    <property type="component" value="Unassembled WGS sequence"/>
</dbReference>
<reference evidence="2" key="1">
    <citation type="journal article" date="2020" name="bioRxiv">
        <title>Whole genome comparisons of ergot fungi reveals the divergence and evolution of species within the genus Claviceps are the result of varying mechanisms driving genome evolution and host range expansion.</title>
        <authorList>
            <person name="Wyka S.A."/>
            <person name="Mondo S.J."/>
            <person name="Liu M."/>
            <person name="Dettman J."/>
            <person name="Nalam V."/>
            <person name="Broders K.D."/>
        </authorList>
    </citation>
    <scope>NUCLEOTIDE SEQUENCE</scope>
    <source>
        <strain evidence="2">CCC 489</strain>
    </source>
</reference>
<name>A0A8K0J4T6_9HYPO</name>
<feature type="non-terminal residue" evidence="2">
    <location>
        <position position="76"/>
    </location>
</feature>
<dbReference type="AlphaFoldDB" id="A0A8K0J4T6"/>
<keyword evidence="3" id="KW-1185">Reference proteome</keyword>
<sequence length="76" mass="8453">MKSASPLFRAQPTHLQLPRGDEEPICPIQPVLAYDLIGSLMPTIYTVDKAFEHSTAAYFGLWGARDDIYGRTSTKP</sequence>
<dbReference type="EMBL" id="SRPY01001281">
    <property type="protein sequence ID" value="KAG5913613.1"/>
    <property type="molecule type" value="Genomic_DNA"/>
</dbReference>